<keyword evidence="3 6" id="KW-1133">Transmembrane helix</keyword>
<feature type="transmembrane region" description="Helical" evidence="6">
    <location>
        <begin position="1111"/>
        <end position="1131"/>
    </location>
</feature>
<evidence type="ECO:0000313" key="8">
    <source>
        <dbReference type="EnsemblMetazoa" id="CLYHEMP009389.1"/>
    </source>
</evidence>
<evidence type="ECO:0000256" key="2">
    <source>
        <dbReference type="ARBA" id="ARBA00022692"/>
    </source>
</evidence>
<feature type="region of interest" description="Disordered" evidence="5">
    <location>
        <begin position="67"/>
        <end position="87"/>
    </location>
</feature>
<dbReference type="Pfam" id="PF00002">
    <property type="entry name" value="7tm_2"/>
    <property type="match status" value="1"/>
</dbReference>
<dbReference type="OrthoDB" id="5990066at2759"/>
<proteinExistence type="predicted"/>
<dbReference type="SUPFAM" id="SSF81321">
    <property type="entry name" value="Family A G protein-coupled receptor-like"/>
    <property type="match status" value="1"/>
</dbReference>
<feature type="transmembrane region" description="Helical" evidence="6">
    <location>
        <begin position="1242"/>
        <end position="1264"/>
    </location>
</feature>
<dbReference type="InterPro" id="IPR000832">
    <property type="entry name" value="GPCR_2_secretin-like"/>
</dbReference>
<reference evidence="8" key="1">
    <citation type="submission" date="2021-01" db="UniProtKB">
        <authorList>
            <consortium name="EnsemblMetazoa"/>
        </authorList>
    </citation>
    <scope>IDENTIFICATION</scope>
</reference>
<sequence>SLTDDCHLMLSEVKRRMNMLSLETLHIYRTITVLLFFLLLGINSENSTAVLRPDTLLNTTLHAERLLETPSPPTPQHRLSPATVPPTNPPLFLTSSLPLASSGQITTTSTVPFSPPSIPPPPRPGTPPQPASPIFLQYNPFPFKTFFNSTISDLELHYGCSRRLGRFVDYGPYPLCCDCTEDCWKYKTCCIDKLWNEYQLPPLTIEQYVKNFEDKSNTYKATSCEKVLPLGNHETETIDMVVACPRDSIENLRQKCVLGTDEQFPVLGDDEYVYKNMFCALCNHITRFEYLNISAACVAVNRTLKELTFEELDQQTECIISVERNSIQKPGIRTCLQRNIENSNCSAEDKRLCRLYQASTHDGLNVNPHCLKCSQTKQFISQDQLKCPSRCKVDKWCYLPNERDLSKYSHRLHLTPSKGYMKVKKYIQKFPIWEFFGVSNEFEFEREKGFEQYLCSGRRKRCCSCYEGCTGDWCCVDTFWNETNPVNLETYKRSLVEKVDKAEKYSCLPVYPKAVTLGHRTKNSAMIRICPYGSSPEDQNLCTNIDRDESLAASLPVKGDDGRLYANSFCAKCNSVEKFEFVNISADCTTYEVNSPSSPDSNLTHNSFKNLKSRATKCIFGIPGTSWCEERRIPVPAGCIPSHPDYFLCRSYSAKINNFQNYHCMKCALQDTGNFLTQLNYCDKKVCKVWENDCNKGIDVVKPTLPGHTPRPLYTNKPQLSWSLLLSFSRRASGGQEPTTTICPDHQLYDTFESKCVPFRCPPNYVIIDGGGKCVRRKPLLTIGDEDKPIVETRGLTTAKTDRSFPFNNLTEFFISNFKYALYVIQPKTFNASSVQHNAPSIIPKITLEHFVEDNSRIVYRTLNTSTLQIFEQLQFNANPNTSFVLAPYFDERLVSKNHGLDFSRVFPEHRTCAKPKIVSIDEILFNKNTVSKTMSYRNQSLHPSNLTLWISKRSSNDSFQEYFSVCEGFYLTKPCFRKTLNSSDIINITDNLKLITKSHIQYTFNEYIPTSDGYETCVANNKNTSSISKDNDRYYIIRQIEFYITVIGTPLSIVCYIWIITTYFIFKDLRTVPGLNNCLMCLSLLFSDIFFLSTLKAHEDKTSCTTVAVAMHWSLLSAFFWVLIISYDLVKRFGSFTSNSRDRELKRMSYRSAMAFGIPLVIVSIALGLDTSGDVAVGYGENHVCWITNLNARIVLYIVPTALVILIALFTLSFTVFNIIKQKRRTQSKLDHSTAKKTKTLDYLKMAIKLALILGLTEIFGYVQLTNIEDSQSKERTNVVFAFVYSVFRSLRGVMLWFVYVGGPLSKRYQKRVVRSLRKYSHKNRMRTLDTQTSAETSYGGSSSASSEF</sequence>
<keyword evidence="9" id="KW-1185">Reference proteome</keyword>
<dbReference type="Gene3D" id="1.20.1070.10">
    <property type="entry name" value="Rhodopsin 7-helix transmembrane proteins"/>
    <property type="match status" value="1"/>
</dbReference>
<evidence type="ECO:0000256" key="3">
    <source>
        <dbReference type="ARBA" id="ARBA00022989"/>
    </source>
</evidence>
<dbReference type="GO" id="GO:0007166">
    <property type="term" value="P:cell surface receptor signaling pathway"/>
    <property type="evidence" value="ECO:0007669"/>
    <property type="project" value="InterPro"/>
</dbReference>
<dbReference type="GO" id="GO:0016020">
    <property type="term" value="C:membrane"/>
    <property type="evidence" value="ECO:0007669"/>
    <property type="project" value="UniProtKB-SubCell"/>
</dbReference>
<evidence type="ECO:0000256" key="4">
    <source>
        <dbReference type="ARBA" id="ARBA00023136"/>
    </source>
</evidence>
<feature type="region of interest" description="Disordered" evidence="5">
    <location>
        <begin position="103"/>
        <end position="131"/>
    </location>
</feature>
<organism evidence="8 9">
    <name type="scientific">Clytia hemisphaerica</name>
    <dbReference type="NCBI Taxonomy" id="252671"/>
    <lineage>
        <taxon>Eukaryota</taxon>
        <taxon>Metazoa</taxon>
        <taxon>Cnidaria</taxon>
        <taxon>Hydrozoa</taxon>
        <taxon>Hydroidolina</taxon>
        <taxon>Leptothecata</taxon>
        <taxon>Obeliida</taxon>
        <taxon>Clytiidae</taxon>
        <taxon>Clytia</taxon>
    </lineage>
</organism>
<feature type="domain" description="G-protein coupled receptors family 2 profile 2" evidence="7">
    <location>
        <begin position="1042"/>
        <end position="1305"/>
    </location>
</feature>
<feature type="transmembrane region" description="Helical" evidence="6">
    <location>
        <begin position="1284"/>
        <end position="1303"/>
    </location>
</feature>
<dbReference type="InterPro" id="IPR017981">
    <property type="entry name" value="GPCR_2-like_7TM"/>
</dbReference>
<dbReference type="InterPro" id="IPR053231">
    <property type="entry name" value="GPCR_LN-TM7"/>
</dbReference>
<comment type="subcellular location">
    <subcellularLocation>
        <location evidence="1">Membrane</location>
        <topology evidence="1">Multi-pass membrane protein</topology>
    </subcellularLocation>
</comment>
<evidence type="ECO:0000259" key="7">
    <source>
        <dbReference type="PROSITE" id="PS50261"/>
    </source>
</evidence>
<dbReference type="PROSITE" id="PS50261">
    <property type="entry name" value="G_PROTEIN_RECEP_F2_4"/>
    <property type="match status" value="1"/>
</dbReference>
<feature type="transmembrane region" description="Helical" evidence="6">
    <location>
        <begin position="1151"/>
        <end position="1170"/>
    </location>
</feature>
<keyword evidence="2 6" id="KW-0812">Transmembrane</keyword>
<dbReference type="PANTHER" id="PTHR45902">
    <property type="entry name" value="LATROPHILIN RECEPTOR-LIKE PROTEIN A"/>
    <property type="match status" value="1"/>
</dbReference>
<dbReference type="PANTHER" id="PTHR45902:SF1">
    <property type="entry name" value="LATROPHILIN RECEPTOR-LIKE PROTEIN A"/>
    <property type="match status" value="1"/>
</dbReference>
<dbReference type="Proteomes" id="UP000594262">
    <property type="component" value="Unplaced"/>
</dbReference>
<evidence type="ECO:0000256" key="6">
    <source>
        <dbReference type="SAM" id="Phobius"/>
    </source>
</evidence>
<accession>A0A7M5VDL3</accession>
<dbReference type="GO" id="GO:0004930">
    <property type="term" value="F:G protein-coupled receptor activity"/>
    <property type="evidence" value="ECO:0007669"/>
    <property type="project" value="InterPro"/>
</dbReference>
<dbReference type="EnsemblMetazoa" id="CLYHEMT009389.1">
    <property type="protein sequence ID" value="CLYHEMP009389.1"/>
    <property type="gene ID" value="CLYHEMG009389"/>
</dbReference>
<evidence type="ECO:0000256" key="1">
    <source>
        <dbReference type="ARBA" id="ARBA00004141"/>
    </source>
</evidence>
<name>A0A7M5VDL3_9CNID</name>
<protein>
    <recommendedName>
        <fullName evidence="7">G-protein coupled receptors family 2 profile 2 domain-containing protein</fullName>
    </recommendedName>
</protein>
<evidence type="ECO:0000313" key="9">
    <source>
        <dbReference type="Proteomes" id="UP000594262"/>
    </source>
</evidence>
<feature type="compositionally biased region" description="Pro residues" evidence="5">
    <location>
        <begin position="113"/>
        <end position="131"/>
    </location>
</feature>
<feature type="transmembrane region" description="Helical" evidence="6">
    <location>
        <begin position="1043"/>
        <end position="1067"/>
    </location>
</feature>
<feature type="transmembrane region" description="Helical" evidence="6">
    <location>
        <begin position="25"/>
        <end position="42"/>
    </location>
</feature>
<evidence type="ECO:0000256" key="5">
    <source>
        <dbReference type="SAM" id="MobiDB-lite"/>
    </source>
</evidence>
<keyword evidence="4 6" id="KW-0472">Membrane</keyword>
<feature type="transmembrane region" description="Helical" evidence="6">
    <location>
        <begin position="1079"/>
        <end position="1099"/>
    </location>
</feature>
<feature type="transmembrane region" description="Helical" evidence="6">
    <location>
        <begin position="1195"/>
        <end position="1221"/>
    </location>
</feature>
<dbReference type="CDD" id="cd13952">
    <property type="entry name" value="7tm_classB"/>
    <property type="match status" value="1"/>
</dbReference>